<feature type="domain" description="Thiol:disulfide interchange protein DsbD N-terminal" evidence="1">
    <location>
        <begin position="38"/>
        <end position="142"/>
    </location>
</feature>
<comment type="caution">
    <text evidence="2">The sequence shown here is derived from an EMBL/GenBank/DDBJ whole genome shotgun (WGS) entry which is preliminary data.</text>
</comment>
<organism evidence="2 3">
    <name type="scientific">Zunongwangia pacifica</name>
    <dbReference type="NCBI Taxonomy" id="2911062"/>
    <lineage>
        <taxon>Bacteria</taxon>
        <taxon>Pseudomonadati</taxon>
        <taxon>Bacteroidota</taxon>
        <taxon>Flavobacteriia</taxon>
        <taxon>Flavobacteriales</taxon>
        <taxon>Flavobacteriaceae</taxon>
        <taxon>Zunongwangia</taxon>
    </lineage>
</organism>
<gene>
    <name evidence="2" type="ORF">L1967_19325</name>
</gene>
<sequence length="147" mass="16892">MKPTFLFLTLSMFAFMGFSQEEYPVKWKQSSEAIDELTYSVQFEAQIDEPYHIYPQGANSGGMGMPTRFLFDENPNLIIIGSTEEKGVEESKSKPKSYYKKKVKFTQVVKLKEHTETTFKATVRFMACTKQMCLLPASKEFKIILGQ</sequence>
<name>A0A9X1ZSX1_9FLAO</name>
<dbReference type="Gene3D" id="2.60.40.1250">
    <property type="entry name" value="Thiol:disulfide interchange protein DsbD, N-terminal domain"/>
    <property type="match status" value="1"/>
</dbReference>
<protein>
    <recommendedName>
        <fullName evidence="1">Thiol:disulfide interchange protein DsbD N-terminal domain-containing protein</fullName>
    </recommendedName>
</protein>
<dbReference type="InterPro" id="IPR036929">
    <property type="entry name" value="DsbDN_sf"/>
</dbReference>
<reference evidence="2" key="1">
    <citation type="submission" date="2022-01" db="EMBL/GenBank/DDBJ databases">
        <title>Genome sequencing of Zunongwangia sp. M21534 genome.</title>
        <authorList>
            <person name="Chen Y."/>
            <person name="Dong C."/>
            <person name="Shao Z."/>
        </authorList>
    </citation>
    <scope>NUCLEOTIDE SEQUENCE</scope>
    <source>
        <strain evidence="2">MCCC M21534</strain>
    </source>
</reference>
<dbReference type="Proteomes" id="UP001139521">
    <property type="component" value="Unassembled WGS sequence"/>
</dbReference>
<accession>A0A9X1ZSX1</accession>
<dbReference type="RefSeq" id="WP_249603145.1">
    <property type="nucleotide sequence ID" value="NZ_JAKHSK010000041.1"/>
</dbReference>
<evidence type="ECO:0000313" key="3">
    <source>
        <dbReference type="Proteomes" id="UP001139521"/>
    </source>
</evidence>
<dbReference type="AlphaFoldDB" id="A0A9X1ZSX1"/>
<dbReference type="Pfam" id="PF11412">
    <property type="entry name" value="DsbD_N"/>
    <property type="match status" value="1"/>
</dbReference>
<dbReference type="InterPro" id="IPR028250">
    <property type="entry name" value="DsbDN"/>
</dbReference>
<dbReference type="EMBL" id="JAKHSK010000041">
    <property type="protein sequence ID" value="MCL6220447.1"/>
    <property type="molecule type" value="Genomic_DNA"/>
</dbReference>
<evidence type="ECO:0000259" key="1">
    <source>
        <dbReference type="Pfam" id="PF11412"/>
    </source>
</evidence>
<evidence type="ECO:0000313" key="2">
    <source>
        <dbReference type="EMBL" id="MCL6220447.1"/>
    </source>
</evidence>
<keyword evidence="3" id="KW-1185">Reference proteome</keyword>
<proteinExistence type="predicted"/>